<dbReference type="InterPro" id="IPR015927">
    <property type="entry name" value="Peptidase_S24_S26A/B/C"/>
</dbReference>
<gene>
    <name evidence="2" type="primary">umuD</name>
    <name evidence="2" type="ORF">GCM10016234_34290</name>
</gene>
<reference evidence="2" key="1">
    <citation type="journal article" date="2014" name="Int. J. Syst. Evol. Microbiol.">
        <title>Complete genome sequence of Corynebacterium casei LMG S-19264T (=DSM 44701T), isolated from a smear-ripened cheese.</title>
        <authorList>
            <consortium name="US DOE Joint Genome Institute (JGI-PGF)"/>
            <person name="Walter F."/>
            <person name="Albersmeier A."/>
            <person name="Kalinowski J."/>
            <person name="Ruckert C."/>
        </authorList>
    </citation>
    <scope>NUCLEOTIDE SEQUENCE</scope>
    <source>
        <strain evidence="2">KCTC 42249</strain>
    </source>
</reference>
<feature type="domain" description="Peptidase S24/S26A/S26B/S26C" evidence="1">
    <location>
        <begin position="15"/>
        <end position="130"/>
    </location>
</feature>
<accession>A0A8J3E056</accession>
<dbReference type="RefSeq" id="WP_189506355.1">
    <property type="nucleotide sequence ID" value="NZ_BMZQ01000003.1"/>
</dbReference>
<dbReference type="Proteomes" id="UP000630142">
    <property type="component" value="Unassembled WGS sequence"/>
</dbReference>
<dbReference type="NCBIfam" id="NF007621">
    <property type="entry name" value="PRK10276.1"/>
    <property type="match status" value="1"/>
</dbReference>
<evidence type="ECO:0000313" key="3">
    <source>
        <dbReference type="Proteomes" id="UP000630142"/>
    </source>
</evidence>
<protein>
    <submittedName>
        <fullName evidence="2">Family S24 peptidase</fullName>
    </submittedName>
</protein>
<dbReference type="Pfam" id="PF00717">
    <property type="entry name" value="Peptidase_S24"/>
    <property type="match status" value="1"/>
</dbReference>
<sequence>MLTIFALRPTPTFLPLLARAVPAGFPSPAEDHVEDEIDLHRLLVQNKAATFLVRVQGSSMVEAQLFDGDIAVVDRSVPPAPGDIVVVDIDGDRSFKRWTGKRDVPLTFANRALPPYQLPQEALVEVWGTVTGSVCARRRAHRA</sequence>
<dbReference type="SUPFAM" id="SSF51306">
    <property type="entry name" value="LexA/Signal peptidase"/>
    <property type="match status" value="1"/>
</dbReference>
<dbReference type="InterPro" id="IPR039418">
    <property type="entry name" value="LexA-like"/>
</dbReference>
<keyword evidence="3" id="KW-1185">Reference proteome</keyword>
<proteinExistence type="predicted"/>
<reference evidence="2" key="2">
    <citation type="submission" date="2020-09" db="EMBL/GenBank/DDBJ databases">
        <authorList>
            <person name="Sun Q."/>
            <person name="Kim S."/>
        </authorList>
    </citation>
    <scope>NUCLEOTIDE SEQUENCE</scope>
    <source>
        <strain evidence="2">KCTC 42249</strain>
    </source>
</reference>
<organism evidence="2 3">
    <name type="scientific">Tianweitania populi</name>
    <dbReference type="NCBI Taxonomy" id="1607949"/>
    <lineage>
        <taxon>Bacteria</taxon>
        <taxon>Pseudomonadati</taxon>
        <taxon>Pseudomonadota</taxon>
        <taxon>Alphaproteobacteria</taxon>
        <taxon>Hyphomicrobiales</taxon>
        <taxon>Phyllobacteriaceae</taxon>
        <taxon>Tianweitania</taxon>
    </lineage>
</organism>
<dbReference type="PANTHER" id="PTHR33516">
    <property type="entry name" value="LEXA REPRESSOR"/>
    <property type="match status" value="1"/>
</dbReference>
<dbReference type="AlphaFoldDB" id="A0A8J3E056"/>
<comment type="caution">
    <text evidence="2">The sequence shown here is derived from an EMBL/GenBank/DDBJ whole genome shotgun (WGS) entry which is preliminary data.</text>
</comment>
<dbReference type="PANTHER" id="PTHR33516:SF2">
    <property type="entry name" value="LEXA REPRESSOR-RELATED"/>
    <property type="match status" value="1"/>
</dbReference>
<name>A0A8J3E056_9HYPH</name>
<evidence type="ECO:0000313" key="2">
    <source>
        <dbReference type="EMBL" id="GHD21040.1"/>
    </source>
</evidence>
<dbReference type="InterPro" id="IPR036286">
    <property type="entry name" value="LexA/Signal_pep-like_sf"/>
</dbReference>
<dbReference type="Gene3D" id="2.10.109.10">
    <property type="entry name" value="Umud Fragment, subunit A"/>
    <property type="match status" value="1"/>
</dbReference>
<dbReference type="InterPro" id="IPR050077">
    <property type="entry name" value="LexA_repressor"/>
</dbReference>
<evidence type="ECO:0000259" key="1">
    <source>
        <dbReference type="Pfam" id="PF00717"/>
    </source>
</evidence>
<dbReference type="EMBL" id="BMZQ01000003">
    <property type="protein sequence ID" value="GHD21040.1"/>
    <property type="molecule type" value="Genomic_DNA"/>
</dbReference>
<dbReference type="CDD" id="cd06529">
    <property type="entry name" value="S24_LexA-like"/>
    <property type="match status" value="1"/>
</dbReference>